<feature type="transmembrane region" description="Helical" evidence="6">
    <location>
        <begin position="265"/>
        <end position="283"/>
    </location>
</feature>
<feature type="transmembrane region" description="Helical" evidence="6">
    <location>
        <begin position="74"/>
        <end position="96"/>
    </location>
</feature>
<feature type="transmembrane region" description="Helical" evidence="6">
    <location>
        <begin position="133"/>
        <end position="155"/>
    </location>
</feature>
<dbReference type="PANTHER" id="PTHR43124">
    <property type="entry name" value="PURINE EFFLUX PUMP PBUE"/>
    <property type="match status" value="1"/>
</dbReference>
<evidence type="ECO:0000256" key="4">
    <source>
        <dbReference type="ARBA" id="ARBA00022989"/>
    </source>
</evidence>
<dbReference type="InterPro" id="IPR011701">
    <property type="entry name" value="MFS"/>
</dbReference>
<evidence type="ECO:0000256" key="2">
    <source>
        <dbReference type="ARBA" id="ARBA00022475"/>
    </source>
</evidence>
<keyword evidence="2" id="KW-1003">Cell membrane</keyword>
<evidence type="ECO:0000256" key="6">
    <source>
        <dbReference type="SAM" id="Phobius"/>
    </source>
</evidence>
<keyword evidence="3 6" id="KW-0812">Transmembrane</keyword>
<comment type="caution">
    <text evidence="8">The sequence shown here is derived from an EMBL/GenBank/DDBJ whole genome shotgun (WGS) entry which is preliminary data.</text>
</comment>
<dbReference type="GO" id="GO:0005886">
    <property type="term" value="C:plasma membrane"/>
    <property type="evidence" value="ECO:0007669"/>
    <property type="project" value="UniProtKB-SubCell"/>
</dbReference>
<organism evidence="8 9">
    <name type="scientific">Saccharopolyspora rhizosphaerae</name>
    <dbReference type="NCBI Taxonomy" id="2492662"/>
    <lineage>
        <taxon>Bacteria</taxon>
        <taxon>Bacillati</taxon>
        <taxon>Actinomycetota</taxon>
        <taxon>Actinomycetes</taxon>
        <taxon>Pseudonocardiales</taxon>
        <taxon>Pseudonocardiaceae</taxon>
        <taxon>Saccharopolyspora</taxon>
    </lineage>
</organism>
<dbReference type="Gene3D" id="1.20.1250.20">
    <property type="entry name" value="MFS general substrate transporter like domains"/>
    <property type="match status" value="1"/>
</dbReference>
<comment type="subcellular location">
    <subcellularLocation>
        <location evidence="1">Cell membrane</location>
        <topology evidence="1">Multi-pass membrane protein</topology>
    </subcellularLocation>
</comment>
<keyword evidence="5 6" id="KW-0472">Membrane</keyword>
<dbReference type="PANTHER" id="PTHR43124:SF3">
    <property type="entry name" value="CHLORAMPHENICOL EFFLUX PUMP RV0191"/>
    <property type="match status" value="1"/>
</dbReference>
<dbReference type="RefSeq" id="WP_125090959.1">
    <property type="nucleotide sequence ID" value="NZ_RSAA01000014.1"/>
</dbReference>
<accession>A0A426JSP5</accession>
<evidence type="ECO:0000256" key="1">
    <source>
        <dbReference type="ARBA" id="ARBA00004651"/>
    </source>
</evidence>
<dbReference type="PROSITE" id="PS50850">
    <property type="entry name" value="MFS"/>
    <property type="match status" value="1"/>
</dbReference>
<dbReference type="EMBL" id="RSAA01000014">
    <property type="protein sequence ID" value="RRO16168.1"/>
    <property type="molecule type" value="Genomic_DNA"/>
</dbReference>
<proteinExistence type="predicted"/>
<sequence length="386" mass="39143">MPTRPPLVLAASSFISSFDRFAVTPMLVLIALSMNVPIASAVTVASGYFLAYGLSQPVWGLLSDRFGRIPVMRAALLAAAATGLISTFAPSLAVLIAARVLAGAFMGAVVPTTLTYVGDTVTHQHRQSALSDLMAAQALGTAMATAVGGVLAHWLDWRVVFAVPALCAAVCAVLLGGLAEPARAAVTGGVGSHIGGVLRNRWALLVFGLVFVEGAVLLGTMTFLASALVNEGMDVAVAGLATGAYGVGVLVFSRLVKAINGALPVSRLIAIGGTQMIVGYGLVTLDTNLATVIITALLLGGGWSFMHSSLQAWATSVAPEARGTAVALFACALFLGSAAASAAAGPLADSGNYAVLFATAGAVAIPLVATATYTRNRYHHTQPTPA</sequence>
<evidence type="ECO:0000259" key="7">
    <source>
        <dbReference type="PROSITE" id="PS50850"/>
    </source>
</evidence>
<evidence type="ECO:0000313" key="8">
    <source>
        <dbReference type="EMBL" id="RRO16168.1"/>
    </source>
</evidence>
<evidence type="ECO:0000256" key="5">
    <source>
        <dbReference type="ARBA" id="ARBA00023136"/>
    </source>
</evidence>
<feature type="transmembrane region" description="Helical" evidence="6">
    <location>
        <begin position="161"/>
        <end position="181"/>
    </location>
</feature>
<protein>
    <submittedName>
        <fullName evidence="8">MFS transporter</fullName>
    </submittedName>
</protein>
<gene>
    <name evidence="8" type="ORF">EIL87_14020</name>
</gene>
<dbReference type="CDD" id="cd17324">
    <property type="entry name" value="MFS_NepI_like"/>
    <property type="match status" value="1"/>
</dbReference>
<feature type="domain" description="Major facilitator superfamily (MFS) profile" evidence="7">
    <location>
        <begin position="5"/>
        <end position="378"/>
    </location>
</feature>
<dbReference type="InterPro" id="IPR036259">
    <property type="entry name" value="MFS_trans_sf"/>
</dbReference>
<dbReference type="Pfam" id="PF07690">
    <property type="entry name" value="MFS_1"/>
    <property type="match status" value="1"/>
</dbReference>
<evidence type="ECO:0000256" key="3">
    <source>
        <dbReference type="ARBA" id="ARBA00022692"/>
    </source>
</evidence>
<feature type="transmembrane region" description="Helical" evidence="6">
    <location>
        <begin position="202"/>
        <end position="229"/>
    </location>
</feature>
<dbReference type="OrthoDB" id="106589at2"/>
<dbReference type="SUPFAM" id="SSF103473">
    <property type="entry name" value="MFS general substrate transporter"/>
    <property type="match status" value="1"/>
</dbReference>
<feature type="transmembrane region" description="Helical" evidence="6">
    <location>
        <begin position="235"/>
        <end position="253"/>
    </location>
</feature>
<feature type="transmembrane region" description="Helical" evidence="6">
    <location>
        <begin position="289"/>
        <end position="306"/>
    </location>
</feature>
<name>A0A426JSP5_9PSEU</name>
<evidence type="ECO:0000313" key="9">
    <source>
        <dbReference type="Proteomes" id="UP000274515"/>
    </source>
</evidence>
<dbReference type="AlphaFoldDB" id="A0A426JSP5"/>
<dbReference type="GO" id="GO:0022857">
    <property type="term" value="F:transmembrane transporter activity"/>
    <property type="evidence" value="ECO:0007669"/>
    <property type="project" value="InterPro"/>
</dbReference>
<dbReference type="InterPro" id="IPR020846">
    <property type="entry name" value="MFS_dom"/>
</dbReference>
<dbReference type="InterPro" id="IPR050189">
    <property type="entry name" value="MFS_Efflux_Transporters"/>
</dbReference>
<feature type="transmembrane region" description="Helical" evidence="6">
    <location>
        <begin position="326"/>
        <end position="347"/>
    </location>
</feature>
<dbReference type="Proteomes" id="UP000274515">
    <property type="component" value="Unassembled WGS sequence"/>
</dbReference>
<keyword evidence="4 6" id="KW-1133">Transmembrane helix</keyword>
<feature type="transmembrane region" description="Helical" evidence="6">
    <location>
        <begin position="353"/>
        <end position="373"/>
    </location>
</feature>
<reference evidence="8 9" key="1">
    <citation type="submission" date="2018-11" db="EMBL/GenBank/DDBJ databases">
        <title>Saccharopolyspora rhizosphaerae sp. nov., an actinomycete isolated from rhizosphere soil in Thailand.</title>
        <authorList>
            <person name="Intra B."/>
            <person name="Euanorasetr J."/>
            <person name="Take A."/>
            <person name="Inahashi Y."/>
            <person name="Mori M."/>
            <person name="Panbangred W."/>
            <person name="Matsumoto A."/>
        </authorList>
    </citation>
    <scope>NUCLEOTIDE SEQUENCE [LARGE SCALE GENOMIC DNA]</scope>
    <source>
        <strain evidence="8 9">H219</strain>
    </source>
</reference>
<keyword evidence="9" id="KW-1185">Reference proteome</keyword>